<dbReference type="PROSITE" id="PS50181">
    <property type="entry name" value="FBOX"/>
    <property type="match status" value="1"/>
</dbReference>
<proteinExistence type="predicted"/>
<evidence type="ECO:0000313" key="2">
    <source>
        <dbReference type="EMBL" id="KAJ8994014.1"/>
    </source>
</evidence>
<evidence type="ECO:0000313" key="3">
    <source>
        <dbReference type="Proteomes" id="UP001161757"/>
    </source>
</evidence>
<dbReference type="Proteomes" id="UP001161757">
    <property type="component" value="Unassembled WGS sequence"/>
</dbReference>
<feature type="domain" description="F-box" evidence="1">
    <location>
        <begin position="6"/>
        <end position="51"/>
    </location>
</feature>
<dbReference type="InterPro" id="IPR036047">
    <property type="entry name" value="F-box-like_dom_sf"/>
</dbReference>
<dbReference type="EMBL" id="JAJGCB010000003">
    <property type="protein sequence ID" value="KAJ8994014.1"/>
    <property type="molecule type" value="Genomic_DNA"/>
</dbReference>
<dbReference type="SUPFAM" id="SSF81383">
    <property type="entry name" value="F-box domain"/>
    <property type="match status" value="1"/>
</dbReference>
<comment type="caution">
    <text evidence="2">The sequence shown here is derived from an EMBL/GenBank/DDBJ whole genome shotgun (WGS) entry which is preliminary data.</text>
</comment>
<reference evidence="2" key="1">
    <citation type="submission" date="2023-01" db="EMBL/GenBank/DDBJ databases">
        <title>Exophiala dermititidis isolated from Cystic Fibrosis Patient.</title>
        <authorList>
            <person name="Kurbessoian T."/>
            <person name="Crocker A."/>
            <person name="Murante D."/>
            <person name="Hogan D.A."/>
            <person name="Stajich J.E."/>
        </authorList>
    </citation>
    <scope>NUCLEOTIDE SEQUENCE</scope>
    <source>
        <strain evidence="2">Ex8</strain>
    </source>
</reference>
<name>A0AAN6F0E4_EXODE</name>
<organism evidence="2 3">
    <name type="scientific">Exophiala dermatitidis</name>
    <name type="common">Black yeast-like fungus</name>
    <name type="synonym">Wangiella dermatitidis</name>
    <dbReference type="NCBI Taxonomy" id="5970"/>
    <lineage>
        <taxon>Eukaryota</taxon>
        <taxon>Fungi</taxon>
        <taxon>Dikarya</taxon>
        <taxon>Ascomycota</taxon>
        <taxon>Pezizomycotina</taxon>
        <taxon>Eurotiomycetes</taxon>
        <taxon>Chaetothyriomycetidae</taxon>
        <taxon>Chaetothyriales</taxon>
        <taxon>Herpotrichiellaceae</taxon>
        <taxon>Exophiala</taxon>
    </lineage>
</organism>
<gene>
    <name evidence="2" type="ORF">HRR80_002513</name>
</gene>
<protein>
    <recommendedName>
        <fullName evidence="1">F-box domain-containing protein</fullName>
    </recommendedName>
</protein>
<dbReference type="InterPro" id="IPR001810">
    <property type="entry name" value="F-box_dom"/>
</dbReference>
<evidence type="ECO:0000259" key="1">
    <source>
        <dbReference type="PROSITE" id="PS50181"/>
    </source>
</evidence>
<dbReference type="AlphaFoldDB" id="A0AAN6F0E4"/>
<sequence length="511" mass="57901">MQAASVPRVPELPNEVLQNIIDRLQLQALKNVRLTCKLFATMAEPRLFQLMVLVPYIDCLEGFASLMRNNPSIARHVKTIHYQADWRYHPAEAGFSDAATQALTKSLVRNGLRGLHDEVMEVMLLSECLRTLPSLREAIIQEETTVNDRLGYPFWPPSYFVRLFGEKDHYELDRLHQRSYDDCIVASSKPFLMSCHAAGLKLPELYVTDLNARTFLEPWDKVGPLKELSMYRAVFAQLRVLRLFLQPRPARLLSSSSRRNLASLLTAASKLETLFLSLTDNQVSRLRNNSPEDSWLSCILRDGDGKITESAIWPHLKSLDLSCLLCQEAELVALARNHRHTLKHLGLADITLVPSVGQVSPPCWVRTLKEIRPFKIDVAMCSYFSNGESQVWNVAATVVPIANSLKDSLMRWLRGIGSDECPVERCAVAVGHQISEKGPAKQDLFKGDSTFTVQMIDDEDSELNGSDDFSDEIYGTFNDWDDEEFDSDGYPYYDGYADEVLRMFDAIHSHL</sequence>
<dbReference type="Pfam" id="PF12937">
    <property type="entry name" value="F-box-like"/>
    <property type="match status" value="1"/>
</dbReference>
<accession>A0AAN6F0E4</accession>